<dbReference type="Proteomes" id="UP000228535">
    <property type="component" value="Unassembled WGS sequence"/>
</dbReference>
<sequence>MARRARNRTTLVFRVRTWFGLQQDELALYLGVSKATVQSMESQRVGIGPAVSGPLLLLLAQLPPPVPATAETAAMPLPPPPTELVPNSAEPPEAAELDFRRRVCLYQAAGLKDQADKLALQAATRARWAQALPALLAAYPAPTTEEVAADDDALRHHAWLLSWLHFRARPLPAADVTRWHLLQARIAALETEAAALAATLATLQSTSPSRPQSSEVTG</sequence>
<dbReference type="SUPFAM" id="SSF47413">
    <property type="entry name" value="lambda repressor-like DNA-binding domains"/>
    <property type="match status" value="1"/>
</dbReference>
<reference evidence="1 2" key="1">
    <citation type="submission" date="2017-11" db="EMBL/GenBank/DDBJ databases">
        <title>Genomic Encyclopedia of Archaeal and Bacterial Type Strains, Phase II (KMG-II): From Individual Species to Whole Genera.</title>
        <authorList>
            <person name="Goeker M."/>
        </authorList>
    </citation>
    <scope>NUCLEOTIDE SEQUENCE [LARGE SCALE GENOMIC DNA]</scope>
    <source>
        <strain evidence="1 2">DSM 11115</strain>
    </source>
</reference>
<gene>
    <name evidence="1" type="ORF">CLV45_1799</name>
</gene>
<dbReference type="OrthoDB" id="886655at2"/>
<dbReference type="RefSeq" id="WP_100336023.1">
    <property type="nucleotide sequence ID" value="NZ_PGFA01000001.1"/>
</dbReference>
<name>A0A2M9BQZ2_9BACT</name>
<keyword evidence="2" id="KW-1185">Reference proteome</keyword>
<evidence type="ECO:0000313" key="1">
    <source>
        <dbReference type="EMBL" id="PJJ60373.1"/>
    </source>
</evidence>
<dbReference type="GO" id="GO:0003677">
    <property type="term" value="F:DNA binding"/>
    <property type="evidence" value="ECO:0007669"/>
    <property type="project" value="InterPro"/>
</dbReference>
<dbReference type="AlphaFoldDB" id="A0A2M9BQZ2"/>
<dbReference type="InterPro" id="IPR010982">
    <property type="entry name" value="Lambda_DNA-bd_dom_sf"/>
</dbReference>
<proteinExistence type="predicted"/>
<protein>
    <recommendedName>
        <fullName evidence="3">Helix-turn-helix protein</fullName>
    </recommendedName>
</protein>
<accession>A0A2M9BQZ2</accession>
<dbReference type="EMBL" id="PGFA01000001">
    <property type="protein sequence ID" value="PJJ60373.1"/>
    <property type="molecule type" value="Genomic_DNA"/>
</dbReference>
<evidence type="ECO:0008006" key="3">
    <source>
        <dbReference type="Google" id="ProtNLM"/>
    </source>
</evidence>
<comment type="caution">
    <text evidence="1">The sequence shown here is derived from an EMBL/GenBank/DDBJ whole genome shotgun (WGS) entry which is preliminary data.</text>
</comment>
<organism evidence="1 2">
    <name type="scientific">Hymenobacter chitinivorans DSM 11115</name>
    <dbReference type="NCBI Taxonomy" id="1121954"/>
    <lineage>
        <taxon>Bacteria</taxon>
        <taxon>Pseudomonadati</taxon>
        <taxon>Bacteroidota</taxon>
        <taxon>Cytophagia</taxon>
        <taxon>Cytophagales</taxon>
        <taxon>Hymenobacteraceae</taxon>
        <taxon>Hymenobacter</taxon>
    </lineage>
</organism>
<evidence type="ECO:0000313" key="2">
    <source>
        <dbReference type="Proteomes" id="UP000228535"/>
    </source>
</evidence>